<feature type="region of interest" description="Disordered" evidence="6">
    <location>
        <begin position="194"/>
        <end position="214"/>
    </location>
</feature>
<dbReference type="GO" id="GO:0005829">
    <property type="term" value="C:cytosol"/>
    <property type="evidence" value="ECO:0007669"/>
    <property type="project" value="TreeGrafter"/>
</dbReference>
<dbReference type="PANTHER" id="PTHR31760">
    <property type="entry name" value="S-ADENOSYL-L-METHIONINE-DEPENDENT METHYLTRANSFERASES SUPERFAMILY PROTEIN"/>
    <property type="match status" value="1"/>
</dbReference>
<evidence type="ECO:0000256" key="6">
    <source>
        <dbReference type="SAM" id="MobiDB-lite"/>
    </source>
</evidence>
<evidence type="ECO:0000256" key="1">
    <source>
        <dbReference type="ARBA" id="ARBA00022490"/>
    </source>
</evidence>
<dbReference type="AlphaFoldDB" id="C1MH75"/>
<proteinExistence type="inferred from homology"/>
<protein>
    <submittedName>
        <fullName evidence="7">Predicted protein</fullName>
    </submittedName>
</protein>
<dbReference type="PANTHER" id="PTHR31760:SF0">
    <property type="entry name" value="S-ADENOSYL-L-METHIONINE-DEPENDENT METHYLTRANSFERASES SUPERFAMILY PROTEIN"/>
    <property type="match status" value="1"/>
</dbReference>
<dbReference type="SUPFAM" id="SSF53335">
    <property type="entry name" value="S-adenosyl-L-methionine-dependent methyltransferases"/>
    <property type="match status" value="1"/>
</dbReference>
<dbReference type="PIRSF" id="PIRSF003078">
    <property type="entry name" value="GidB"/>
    <property type="match status" value="1"/>
</dbReference>
<dbReference type="Gene3D" id="3.40.50.150">
    <property type="entry name" value="Vaccinia Virus protein VP39"/>
    <property type="match status" value="1"/>
</dbReference>
<dbReference type="Proteomes" id="UP000001876">
    <property type="component" value="Unassembled WGS sequence"/>
</dbReference>
<evidence type="ECO:0000313" key="7">
    <source>
        <dbReference type="EMBL" id="EEH60697.1"/>
    </source>
</evidence>
<evidence type="ECO:0000313" key="8">
    <source>
        <dbReference type="Proteomes" id="UP000001876"/>
    </source>
</evidence>
<keyword evidence="5" id="KW-0949">S-adenosyl-L-methionine</keyword>
<keyword evidence="4" id="KW-0808">Transferase</keyword>
<organism evidence="8">
    <name type="scientific">Micromonas pusilla (strain CCMP1545)</name>
    <name type="common">Picoplanktonic green alga</name>
    <dbReference type="NCBI Taxonomy" id="564608"/>
    <lineage>
        <taxon>Eukaryota</taxon>
        <taxon>Viridiplantae</taxon>
        <taxon>Chlorophyta</taxon>
        <taxon>Mamiellophyceae</taxon>
        <taxon>Mamiellales</taxon>
        <taxon>Mamiellaceae</taxon>
        <taxon>Micromonas</taxon>
    </lineage>
</organism>
<gene>
    <name evidence="7" type="ORF">MICPUCDRAFT_13467</name>
</gene>
<dbReference type="InterPro" id="IPR003682">
    <property type="entry name" value="rRNA_ssu_MeTfrase_G"/>
</dbReference>
<keyword evidence="2" id="KW-0698">rRNA processing</keyword>
<reference evidence="7 8" key="1">
    <citation type="journal article" date="2009" name="Science">
        <title>Green evolution and dynamic adaptations revealed by genomes of the marine picoeukaryotes Micromonas.</title>
        <authorList>
            <person name="Worden A.Z."/>
            <person name="Lee J.H."/>
            <person name="Mock T."/>
            <person name="Rouze P."/>
            <person name="Simmons M.P."/>
            <person name="Aerts A.L."/>
            <person name="Allen A.E."/>
            <person name="Cuvelier M.L."/>
            <person name="Derelle E."/>
            <person name="Everett M.V."/>
            <person name="Foulon E."/>
            <person name="Grimwood J."/>
            <person name="Gundlach H."/>
            <person name="Henrissat B."/>
            <person name="Napoli C."/>
            <person name="McDonald S.M."/>
            <person name="Parker M.S."/>
            <person name="Rombauts S."/>
            <person name="Salamov A."/>
            <person name="Von Dassow P."/>
            <person name="Badger J.H."/>
            <person name="Coutinho P.M."/>
            <person name="Demir E."/>
            <person name="Dubchak I."/>
            <person name="Gentemann C."/>
            <person name="Eikrem W."/>
            <person name="Gready J.E."/>
            <person name="John U."/>
            <person name="Lanier W."/>
            <person name="Lindquist E.A."/>
            <person name="Lucas S."/>
            <person name="Mayer K.F."/>
            <person name="Moreau H."/>
            <person name="Not F."/>
            <person name="Otillar R."/>
            <person name="Panaud O."/>
            <person name="Pangilinan J."/>
            <person name="Paulsen I."/>
            <person name="Piegu B."/>
            <person name="Poliakov A."/>
            <person name="Robbens S."/>
            <person name="Schmutz J."/>
            <person name="Toulza E."/>
            <person name="Wyss T."/>
            <person name="Zelensky A."/>
            <person name="Zhou K."/>
            <person name="Armbrust E.V."/>
            <person name="Bhattacharya D."/>
            <person name="Goodenough U.W."/>
            <person name="Van de Peer Y."/>
            <person name="Grigoriev I.V."/>
        </authorList>
    </citation>
    <scope>NUCLEOTIDE SEQUENCE [LARGE SCALE GENOMIC DNA]</scope>
    <source>
        <strain evidence="7 8">CCMP1545</strain>
    </source>
</reference>
<dbReference type="STRING" id="564608.C1MH75"/>
<dbReference type="GO" id="GO:0070043">
    <property type="term" value="F:rRNA (guanine-N7-)-methyltransferase activity"/>
    <property type="evidence" value="ECO:0007669"/>
    <property type="project" value="TreeGrafter"/>
</dbReference>
<dbReference type="HAMAP" id="MF_00074">
    <property type="entry name" value="16SrRNA_methyltr_G"/>
    <property type="match status" value="1"/>
</dbReference>
<dbReference type="eggNOG" id="ENOG502QR3G">
    <property type="taxonomic scope" value="Eukaryota"/>
</dbReference>
<evidence type="ECO:0000256" key="2">
    <source>
        <dbReference type="ARBA" id="ARBA00022552"/>
    </source>
</evidence>
<evidence type="ECO:0000256" key="4">
    <source>
        <dbReference type="ARBA" id="ARBA00022679"/>
    </source>
</evidence>
<keyword evidence="3" id="KW-0489">Methyltransferase</keyword>
<dbReference type="CDD" id="cd02440">
    <property type="entry name" value="AdoMet_MTases"/>
    <property type="match status" value="1"/>
</dbReference>
<evidence type="ECO:0000256" key="3">
    <source>
        <dbReference type="ARBA" id="ARBA00022603"/>
    </source>
</evidence>
<dbReference type="EMBL" id="GG663735">
    <property type="protein sequence ID" value="EEH60697.1"/>
    <property type="molecule type" value="Genomic_DNA"/>
</dbReference>
<dbReference type="InterPro" id="IPR029063">
    <property type="entry name" value="SAM-dependent_MTases_sf"/>
</dbReference>
<evidence type="ECO:0000256" key="5">
    <source>
        <dbReference type="ARBA" id="ARBA00022691"/>
    </source>
</evidence>
<dbReference type="NCBIfam" id="TIGR00138">
    <property type="entry name" value="rsmG_gidB"/>
    <property type="match status" value="1"/>
</dbReference>
<dbReference type="Pfam" id="PF02527">
    <property type="entry name" value="GidB"/>
    <property type="match status" value="1"/>
</dbReference>
<dbReference type="OMA" id="IVHCGRI"/>
<keyword evidence="1" id="KW-0963">Cytoplasm</keyword>
<dbReference type="FunFam" id="3.40.50.150:FF:000041">
    <property type="entry name" value="Ribosomal RNA small subunit methyltransferase G"/>
    <property type="match status" value="1"/>
</dbReference>
<sequence length="214" mass="22104">MNLTGATTVDEVLSRHVADSLALIPPIEAALASSTTSSSPSHTPRILDVGSGAGFPGVALAIARPRWEVTLLDTLQKRVAFLDAAAEECGATNVKTLWSRAEDAGKVGSEHREAYDIVTARAVAELRTLAELCVPLVRVGGSWVAAKNSTTSTAAETAAAAAAVELLGGAPLVAVEVQSEGPDGEMRTAVVSAKARETPGKYPRRAGLANKRPL</sequence>
<dbReference type="KEGG" id="mpp:MICPUCDRAFT_13467"/>
<dbReference type="GeneID" id="9681186"/>
<dbReference type="RefSeq" id="XP_003055445.1">
    <property type="nucleotide sequence ID" value="XM_003055399.1"/>
</dbReference>
<dbReference type="OrthoDB" id="784548at2759"/>
<keyword evidence="8" id="KW-1185">Reference proteome</keyword>
<name>C1MH75_MICPC</name>
<accession>C1MH75</accession>